<sequence>MPRLPSRLAIPASRMETKLAIVFLFLIILPIGLISYISSIRYSDTIEKNTVTYATQLTDRMMSKLDDYMLDMKKISILPSYLAELKDGLKMSNNLYDGKMNRNEDLTDLSPEEQTRTIEIQRKIGSNVNLLNNIKSGTNSFYMFDRYGHVYYETKNQRIRADLSTVYAEWSEKAYAAHGTPVLLSTQEVANSPNAKRYVFTVVRELIDPASYARLGVIALDANISVIENIVKDLDTATKGQTMIIDNDGKVIYDSEKKYLTQNWTRNDLMELTNNSHGSFHSDMDGEPSLTIYKQSSETGWRVLMTIPQEQLMEDATLTRNFTIISASVIMIFALLISLVLVFALTRPMRSLVKLMKEVQTGNMDVVFPVVRRDEMGLVGSAFNRMIDRVKTLISDIVVMEKRKKEAELQSLQTQINPHFIYNTLESIRMTAVLNDDNEVGEMTRLLGKLLRYSIHAGTETVPLEQEWDHLRMYVQLLNYRYGNRFKLELPEDSEIRMNVMKLLFQPIVENAVYHGMDEDKTGMTIKIEHQLEGTDHLFRVMDDGVGMDEDKLSQLRAGLREELAEWDGHGIGLRNVNERLKLRYGEPYGIGIESEPGVGTTVIVRIPQAHMKEE</sequence>
<name>A0A841SZY7_9BACL</name>
<dbReference type="InterPro" id="IPR050640">
    <property type="entry name" value="Bact_2-comp_sensor_kinase"/>
</dbReference>
<evidence type="ECO:0000256" key="6">
    <source>
        <dbReference type="ARBA" id="ARBA00022679"/>
    </source>
</evidence>
<dbReference type="InterPro" id="IPR003660">
    <property type="entry name" value="HAMP_dom"/>
</dbReference>
<evidence type="ECO:0000256" key="1">
    <source>
        <dbReference type="ARBA" id="ARBA00000085"/>
    </source>
</evidence>
<dbReference type="InterPro" id="IPR010559">
    <property type="entry name" value="Sig_transdc_His_kin_internal"/>
</dbReference>
<evidence type="ECO:0000313" key="18">
    <source>
        <dbReference type="Proteomes" id="UP000535838"/>
    </source>
</evidence>
<dbReference type="Gene3D" id="1.10.8.500">
    <property type="entry name" value="HAMP domain in histidine kinase"/>
    <property type="match status" value="1"/>
</dbReference>
<evidence type="ECO:0000259" key="16">
    <source>
        <dbReference type="PROSITE" id="PS50885"/>
    </source>
</evidence>
<dbReference type="PROSITE" id="PS50109">
    <property type="entry name" value="HIS_KIN"/>
    <property type="match status" value="1"/>
</dbReference>
<evidence type="ECO:0000256" key="5">
    <source>
        <dbReference type="ARBA" id="ARBA00022553"/>
    </source>
</evidence>
<evidence type="ECO:0000256" key="2">
    <source>
        <dbReference type="ARBA" id="ARBA00004651"/>
    </source>
</evidence>
<evidence type="ECO:0000256" key="14">
    <source>
        <dbReference type="SAM" id="Phobius"/>
    </source>
</evidence>
<dbReference type="Gene3D" id="3.30.565.10">
    <property type="entry name" value="Histidine kinase-like ATPase, C-terminal domain"/>
    <property type="match status" value="1"/>
</dbReference>
<evidence type="ECO:0000313" key="17">
    <source>
        <dbReference type="EMBL" id="MBB6636186.1"/>
    </source>
</evidence>
<dbReference type="EC" id="2.7.13.3" evidence="3"/>
<dbReference type="SUPFAM" id="SSF55874">
    <property type="entry name" value="ATPase domain of HSP90 chaperone/DNA topoisomerase II/histidine kinase"/>
    <property type="match status" value="1"/>
</dbReference>
<proteinExistence type="predicted"/>
<dbReference type="PRINTS" id="PR00344">
    <property type="entry name" value="BCTRLSENSOR"/>
</dbReference>
<keyword evidence="7 14" id="KW-0812">Transmembrane</keyword>
<dbReference type="InterPro" id="IPR033479">
    <property type="entry name" value="dCache_1"/>
</dbReference>
<dbReference type="CDD" id="cd06225">
    <property type="entry name" value="HAMP"/>
    <property type="match status" value="1"/>
</dbReference>
<dbReference type="InterPro" id="IPR005467">
    <property type="entry name" value="His_kinase_dom"/>
</dbReference>
<evidence type="ECO:0000256" key="10">
    <source>
        <dbReference type="ARBA" id="ARBA00022840"/>
    </source>
</evidence>
<comment type="subcellular location">
    <subcellularLocation>
        <location evidence="2">Cell membrane</location>
        <topology evidence="2">Multi-pass membrane protein</topology>
    </subcellularLocation>
</comment>
<dbReference type="AlphaFoldDB" id="A0A841SZY7"/>
<dbReference type="PANTHER" id="PTHR34220:SF7">
    <property type="entry name" value="SENSOR HISTIDINE KINASE YPDA"/>
    <property type="match status" value="1"/>
</dbReference>
<dbReference type="Pfam" id="PF06580">
    <property type="entry name" value="His_kinase"/>
    <property type="match status" value="1"/>
</dbReference>
<dbReference type="SMART" id="SM00304">
    <property type="entry name" value="HAMP"/>
    <property type="match status" value="1"/>
</dbReference>
<evidence type="ECO:0000256" key="11">
    <source>
        <dbReference type="ARBA" id="ARBA00022989"/>
    </source>
</evidence>
<keyword evidence="18" id="KW-1185">Reference proteome</keyword>
<keyword evidence="13 14" id="KW-0472">Membrane</keyword>
<dbReference type="SUPFAM" id="SSF158472">
    <property type="entry name" value="HAMP domain-like"/>
    <property type="match status" value="1"/>
</dbReference>
<feature type="transmembrane region" description="Helical" evidence="14">
    <location>
        <begin position="322"/>
        <end position="346"/>
    </location>
</feature>
<feature type="domain" description="Histidine kinase" evidence="15">
    <location>
        <begin position="438"/>
        <end position="611"/>
    </location>
</feature>
<organism evidence="17 18">
    <name type="scientific">Cohnella thailandensis</name>
    <dbReference type="NCBI Taxonomy" id="557557"/>
    <lineage>
        <taxon>Bacteria</taxon>
        <taxon>Bacillati</taxon>
        <taxon>Bacillota</taxon>
        <taxon>Bacilli</taxon>
        <taxon>Bacillales</taxon>
        <taxon>Paenibacillaceae</taxon>
        <taxon>Cohnella</taxon>
    </lineage>
</organism>
<evidence type="ECO:0000256" key="8">
    <source>
        <dbReference type="ARBA" id="ARBA00022741"/>
    </source>
</evidence>
<gene>
    <name evidence="17" type="ORF">H7B67_18850</name>
</gene>
<dbReference type="Proteomes" id="UP000535838">
    <property type="component" value="Unassembled WGS sequence"/>
</dbReference>
<dbReference type="InterPro" id="IPR004358">
    <property type="entry name" value="Sig_transdc_His_kin-like_C"/>
</dbReference>
<keyword evidence="8" id="KW-0547">Nucleotide-binding</keyword>
<dbReference type="PROSITE" id="PS50885">
    <property type="entry name" value="HAMP"/>
    <property type="match status" value="1"/>
</dbReference>
<evidence type="ECO:0000256" key="7">
    <source>
        <dbReference type="ARBA" id="ARBA00022692"/>
    </source>
</evidence>
<feature type="transmembrane region" description="Helical" evidence="14">
    <location>
        <begin position="20"/>
        <end position="38"/>
    </location>
</feature>
<reference evidence="17 18" key="1">
    <citation type="submission" date="2020-08" db="EMBL/GenBank/DDBJ databases">
        <title>Cohnella phylogeny.</title>
        <authorList>
            <person name="Dunlap C."/>
        </authorList>
    </citation>
    <scope>NUCLEOTIDE SEQUENCE [LARGE SCALE GENOMIC DNA]</scope>
    <source>
        <strain evidence="17 18">DSM 25241</strain>
    </source>
</reference>
<dbReference type="Pfam" id="PF02743">
    <property type="entry name" value="dCache_1"/>
    <property type="match status" value="1"/>
</dbReference>
<dbReference type="InterPro" id="IPR036890">
    <property type="entry name" value="HATPase_C_sf"/>
</dbReference>
<evidence type="ECO:0000259" key="15">
    <source>
        <dbReference type="PROSITE" id="PS50109"/>
    </source>
</evidence>
<keyword evidence="6" id="KW-0808">Transferase</keyword>
<evidence type="ECO:0000256" key="3">
    <source>
        <dbReference type="ARBA" id="ARBA00012438"/>
    </source>
</evidence>
<evidence type="ECO:0000256" key="12">
    <source>
        <dbReference type="ARBA" id="ARBA00023012"/>
    </source>
</evidence>
<keyword evidence="12" id="KW-0902">Two-component regulatory system</keyword>
<accession>A0A841SZY7</accession>
<dbReference type="Pfam" id="PF00672">
    <property type="entry name" value="HAMP"/>
    <property type="match status" value="1"/>
</dbReference>
<dbReference type="CDD" id="cd12912">
    <property type="entry name" value="PDC2_MCP_like"/>
    <property type="match status" value="1"/>
</dbReference>
<keyword evidence="5" id="KW-0597">Phosphoprotein</keyword>
<keyword evidence="10" id="KW-0067">ATP-binding</keyword>
<keyword evidence="4" id="KW-1003">Cell membrane</keyword>
<dbReference type="GO" id="GO:0005886">
    <property type="term" value="C:plasma membrane"/>
    <property type="evidence" value="ECO:0007669"/>
    <property type="project" value="UniProtKB-SubCell"/>
</dbReference>
<evidence type="ECO:0000256" key="4">
    <source>
        <dbReference type="ARBA" id="ARBA00022475"/>
    </source>
</evidence>
<dbReference type="InterPro" id="IPR003594">
    <property type="entry name" value="HATPase_dom"/>
</dbReference>
<dbReference type="GO" id="GO:0000155">
    <property type="term" value="F:phosphorelay sensor kinase activity"/>
    <property type="evidence" value="ECO:0007669"/>
    <property type="project" value="InterPro"/>
</dbReference>
<keyword evidence="9 17" id="KW-0418">Kinase</keyword>
<dbReference type="PANTHER" id="PTHR34220">
    <property type="entry name" value="SENSOR HISTIDINE KINASE YPDA"/>
    <property type="match status" value="1"/>
</dbReference>
<evidence type="ECO:0000256" key="9">
    <source>
        <dbReference type="ARBA" id="ARBA00022777"/>
    </source>
</evidence>
<comment type="catalytic activity">
    <reaction evidence="1">
        <text>ATP + protein L-histidine = ADP + protein N-phospho-L-histidine.</text>
        <dbReference type="EC" id="2.7.13.3"/>
    </reaction>
</comment>
<keyword evidence="11 14" id="KW-1133">Transmembrane helix</keyword>
<dbReference type="SMART" id="SM00387">
    <property type="entry name" value="HATPase_c"/>
    <property type="match status" value="1"/>
</dbReference>
<evidence type="ECO:0000256" key="13">
    <source>
        <dbReference type="ARBA" id="ARBA00023136"/>
    </source>
</evidence>
<protein>
    <recommendedName>
        <fullName evidence="3">histidine kinase</fullName>
        <ecNumber evidence="3">2.7.13.3</ecNumber>
    </recommendedName>
</protein>
<dbReference type="Gene3D" id="3.30.450.20">
    <property type="entry name" value="PAS domain"/>
    <property type="match status" value="1"/>
</dbReference>
<dbReference type="Pfam" id="PF02518">
    <property type="entry name" value="HATPase_c"/>
    <property type="match status" value="1"/>
</dbReference>
<feature type="domain" description="HAMP" evidence="16">
    <location>
        <begin position="343"/>
        <end position="395"/>
    </location>
</feature>
<dbReference type="GO" id="GO:0005524">
    <property type="term" value="F:ATP binding"/>
    <property type="evidence" value="ECO:0007669"/>
    <property type="project" value="UniProtKB-KW"/>
</dbReference>
<comment type="caution">
    <text evidence="17">The sequence shown here is derived from an EMBL/GenBank/DDBJ whole genome shotgun (WGS) entry which is preliminary data.</text>
</comment>
<dbReference type="EMBL" id="JACJVQ010000017">
    <property type="protein sequence ID" value="MBB6636186.1"/>
    <property type="molecule type" value="Genomic_DNA"/>
</dbReference>